<dbReference type="EMBL" id="GBXM01010577">
    <property type="protein sequence ID" value="JAH98000.1"/>
    <property type="molecule type" value="Transcribed_RNA"/>
</dbReference>
<name>A0A0E9X813_ANGAN</name>
<proteinExistence type="predicted"/>
<organism evidence="1">
    <name type="scientific">Anguilla anguilla</name>
    <name type="common">European freshwater eel</name>
    <name type="synonym">Muraena anguilla</name>
    <dbReference type="NCBI Taxonomy" id="7936"/>
    <lineage>
        <taxon>Eukaryota</taxon>
        <taxon>Metazoa</taxon>
        <taxon>Chordata</taxon>
        <taxon>Craniata</taxon>
        <taxon>Vertebrata</taxon>
        <taxon>Euteleostomi</taxon>
        <taxon>Actinopterygii</taxon>
        <taxon>Neopterygii</taxon>
        <taxon>Teleostei</taxon>
        <taxon>Anguilliformes</taxon>
        <taxon>Anguillidae</taxon>
        <taxon>Anguilla</taxon>
    </lineage>
</organism>
<protein>
    <submittedName>
        <fullName evidence="1">Uncharacterized protein</fullName>
    </submittedName>
</protein>
<dbReference type="AlphaFoldDB" id="A0A0E9X813"/>
<accession>A0A0E9X813</accession>
<evidence type="ECO:0000313" key="1">
    <source>
        <dbReference type="EMBL" id="JAH98000.1"/>
    </source>
</evidence>
<sequence length="58" mass="6648">MYVCMYENVCTRKKVNIVCLSLCNQDIETPACPTFSKFVKPAVISCWLSEDHFSNVIQ</sequence>
<reference evidence="1" key="1">
    <citation type="submission" date="2014-11" db="EMBL/GenBank/DDBJ databases">
        <authorList>
            <person name="Amaro Gonzalez C."/>
        </authorList>
    </citation>
    <scope>NUCLEOTIDE SEQUENCE</scope>
</reference>
<reference evidence="1" key="2">
    <citation type="journal article" date="2015" name="Fish Shellfish Immunol.">
        <title>Early steps in the European eel (Anguilla anguilla)-Vibrio vulnificus interaction in the gills: Role of the RtxA13 toxin.</title>
        <authorList>
            <person name="Callol A."/>
            <person name="Pajuelo D."/>
            <person name="Ebbesson L."/>
            <person name="Teles M."/>
            <person name="MacKenzie S."/>
            <person name="Amaro C."/>
        </authorList>
    </citation>
    <scope>NUCLEOTIDE SEQUENCE</scope>
</reference>